<feature type="transmembrane region" description="Helical" evidence="1">
    <location>
        <begin position="65"/>
        <end position="83"/>
    </location>
</feature>
<sequence length="193" mass="20873">MSKAARESLFTVAYVVVGLIAVAIVGYLSFRRQFFHFPRPMLPFLVVGLTGALMYAIVPTRRAGLAILTIVLLLLAQVAMTPPVRPATLAAAAIFALPVGFALLAGAYVQRLLARLKFGRFVAMGAAVAVGYGLMMLLFLVRSRYDVRMGLIFSQAYVGLRLGAAMGLGFELVDLIGPRLKRQFKRPAATPMP</sequence>
<reference evidence="2" key="1">
    <citation type="submission" date="2019-03" db="EMBL/GenBank/DDBJ databases">
        <title>Lake Tanganyika Metagenome-Assembled Genomes (MAGs).</title>
        <authorList>
            <person name="Tran P."/>
        </authorList>
    </citation>
    <scope>NUCLEOTIDE SEQUENCE</scope>
    <source>
        <strain evidence="2">K_DeepCast_150m_m2_040</strain>
    </source>
</reference>
<organism evidence="2 3">
    <name type="scientific">candidate division WOR-3 bacterium</name>
    <dbReference type="NCBI Taxonomy" id="2052148"/>
    <lineage>
        <taxon>Bacteria</taxon>
        <taxon>Bacteria division WOR-3</taxon>
    </lineage>
</organism>
<evidence type="ECO:0000313" key="2">
    <source>
        <dbReference type="EMBL" id="MBM3332601.1"/>
    </source>
</evidence>
<feature type="transmembrane region" description="Helical" evidence="1">
    <location>
        <begin position="42"/>
        <end position="58"/>
    </location>
</feature>
<evidence type="ECO:0000256" key="1">
    <source>
        <dbReference type="SAM" id="Phobius"/>
    </source>
</evidence>
<feature type="transmembrane region" description="Helical" evidence="1">
    <location>
        <begin position="152"/>
        <end position="176"/>
    </location>
</feature>
<dbReference type="AlphaFoldDB" id="A0A937XJ75"/>
<protein>
    <submittedName>
        <fullName evidence="2">Uncharacterized protein</fullName>
    </submittedName>
</protein>
<gene>
    <name evidence="2" type="ORF">FJY68_12280</name>
</gene>
<keyword evidence="1" id="KW-0472">Membrane</keyword>
<accession>A0A937XJ75</accession>
<keyword evidence="1" id="KW-0812">Transmembrane</keyword>
<dbReference type="EMBL" id="VGIR01000106">
    <property type="protein sequence ID" value="MBM3332601.1"/>
    <property type="molecule type" value="Genomic_DNA"/>
</dbReference>
<evidence type="ECO:0000313" key="3">
    <source>
        <dbReference type="Proteomes" id="UP000779900"/>
    </source>
</evidence>
<feature type="transmembrane region" description="Helical" evidence="1">
    <location>
        <begin position="89"/>
        <end position="109"/>
    </location>
</feature>
<feature type="transmembrane region" description="Helical" evidence="1">
    <location>
        <begin position="12"/>
        <end position="30"/>
    </location>
</feature>
<keyword evidence="1" id="KW-1133">Transmembrane helix</keyword>
<comment type="caution">
    <text evidence="2">The sequence shown here is derived from an EMBL/GenBank/DDBJ whole genome shotgun (WGS) entry which is preliminary data.</text>
</comment>
<dbReference type="Proteomes" id="UP000779900">
    <property type="component" value="Unassembled WGS sequence"/>
</dbReference>
<feature type="transmembrane region" description="Helical" evidence="1">
    <location>
        <begin position="121"/>
        <end position="140"/>
    </location>
</feature>
<proteinExistence type="predicted"/>
<name>A0A937XJ75_UNCW3</name>